<dbReference type="KEGG" id="mgl:MGL_0979"/>
<dbReference type="SUPFAM" id="SSF103481">
    <property type="entry name" value="Multidrug resistance efflux transporter EmrE"/>
    <property type="match status" value="1"/>
</dbReference>
<dbReference type="RefSeq" id="XP_001731711.1">
    <property type="nucleotide sequence ID" value="XM_001731659.1"/>
</dbReference>
<dbReference type="Proteomes" id="UP000008837">
    <property type="component" value="Unassembled WGS sequence"/>
</dbReference>
<proteinExistence type="predicted"/>
<evidence type="ECO:0000313" key="8">
    <source>
        <dbReference type="Proteomes" id="UP000008837"/>
    </source>
</evidence>
<evidence type="ECO:0000256" key="5">
    <source>
        <dbReference type="SAM" id="MobiDB-lite"/>
    </source>
</evidence>
<dbReference type="GO" id="GO:0015095">
    <property type="term" value="F:magnesium ion transmembrane transporter activity"/>
    <property type="evidence" value="ECO:0007669"/>
    <property type="project" value="InterPro"/>
</dbReference>
<evidence type="ECO:0008006" key="9">
    <source>
        <dbReference type="Google" id="ProtNLM"/>
    </source>
</evidence>
<feature type="transmembrane region" description="Helical" evidence="6">
    <location>
        <begin position="73"/>
        <end position="95"/>
    </location>
</feature>
<keyword evidence="3 6" id="KW-1133">Transmembrane helix</keyword>
<evidence type="ECO:0000256" key="1">
    <source>
        <dbReference type="ARBA" id="ARBA00004141"/>
    </source>
</evidence>
<dbReference type="EMBL" id="AAYY01000003">
    <property type="protein sequence ID" value="EDP44497.1"/>
    <property type="molecule type" value="Genomic_DNA"/>
</dbReference>
<keyword evidence="4 6" id="KW-0472">Membrane</keyword>
<gene>
    <name evidence="7" type="ORF">MGL_0979</name>
</gene>
<dbReference type="InterPro" id="IPR008521">
    <property type="entry name" value="Mg_trans_NIPA"/>
</dbReference>
<feature type="transmembrane region" description="Helical" evidence="6">
    <location>
        <begin position="275"/>
        <end position="298"/>
    </location>
</feature>
<dbReference type="InParanoid" id="A8PVX7"/>
<evidence type="ECO:0000256" key="3">
    <source>
        <dbReference type="ARBA" id="ARBA00022989"/>
    </source>
</evidence>
<dbReference type="OrthoDB" id="165382at2759"/>
<evidence type="ECO:0000256" key="2">
    <source>
        <dbReference type="ARBA" id="ARBA00022692"/>
    </source>
</evidence>
<name>A8PVX7_MALGO</name>
<comment type="subcellular location">
    <subcellularLocation>
        <location evidence="1">Membrane</location>
        <topology evidence="1">Multi-pass membrane protein</topology>
    </subcellularLocation>
</comment>
<evidence type="ECO:0000256" key="6">
    <source>
        <dbReference type="SAM" id="Phobius"/>
    </source>
</evidence>
<dbReference type="Pfam" id="PF05653">
    <property type="entry name" value="Mg_trans_NIPA"/>
    <property type="match status" value="1"/>
</dbReference>
<feature type="transmembrane region" description="Helical" evidence="6">
    <location>
        <begin position="107"/>
        <end position="131"/>
    </location>
</feature>
<sequence length="475" mass="50928">MRLEEETAAATAAAAVAAVPVASNDAQHESPKQRYRRESTPLLRHPTPATSYLQSRLWWMGFLLMTLGESGNFLSYGFAPASLVSPLGAVSLLSNAVVAPTLLGEHLYLLDIAGMVLSIIGAVSVVCSVGPSGNVPLDPSSLWAALCEPTFVVYATSMLVLGIVLIVMCRRTQAGSRSVLVHVGLCAVFGGFTVLATKAISSFLVHFRSASIVREPLFYMLLLVLLATAVTQLIFLNQALQRFESRHVIPSQFVLFTISTIIGSSILYHDLSKLSWARLAAFCVGCLCTFLGVFVLTFEVSIESAAPQPPSTPTPDIVCDTDGQIPAHVEHRHRPASLSIPSTPPAPAALLHLVGTAPVYVPDARLSDAQDQGGPRTSTNSVSSLAHVAAKWVEHNLPSPHTDRPSTRVLRRSPSRLEAPHHALMDAMPWLQEQAPNHVAQAGPKAFLSISPGRHLLTSHSSRPSTPTRIPTEPM</sequence>
<dbReference type="GeneID" id="5856016"/>
<keyword evidence="2 6" id="KW-0812">Transmembrane</keyword>
<feature type="transmembrane region" description="Helical" evidence="6">
    <location>
        <begin position="248"/>
        <end position="269"/>
    </location>
</feature>
<reference evidence="7 8" key="1">
    <citation type="journal article" date="2007" name="Proc. Natl. Acad. Sci. U.S.A.">
        <title>Dandruff-associated Malassezia genomes reveal convergent and divergent virulence traits shared with plant and human fungal pathogens.</title>
        <authorList>
            <person name="Xu J."/>
            <person name="Saunders C.W."/>
            <person name="Hu P."/>
            <person name="Grant R.A."/>
            <person name="Boekhout T."/>
            <person name="Kuramae E.E."/>
            <person name="Kronstad J.W."/>
            <person name="Deangelis Y.M."/>
            <person name="Reeder N.L."/>
            <person name="Johnstone K.R."/>
            <person name="Leland M."/>
            <person name="Fieno A.M."/>
            <person name="Begley W.M."/>
            <person name="Sun Y."/>
            <person name="Lacey M.P."/>
            <person name="Chaudhary T."/>
            <person name="Keough T."/>
            <person name="Chu L."/>
            <person name="Sears R."/>
            <person name="Yuan B."/>
            <person name="Dawson T.L.Jr."/>
        </authorList>
    </citation>
    <scope>NUCLEOTIDE SEQUENCE [LARGE SCALE GENOMIC DNA]</scope>
    <source>
        <strain evidence="8">ATCC MYA-4612 / CBS 7966</strain>
    </source>
</reference>
<dbReference type="PANTHER" id="PTHR12570:SF65">
    <property type="entry name" value="MAGNESIUM TRANSPORTER NIPA9-RELATED"/>
    <property type="match status" value="1"/>
</dbReference>
<protein>
    <recommendedName>
        <fullName evidence="9">Magnesium transporter</fullName>
    </recommendedName>
</protein>
<evidence type="ECO:0000256" key="4">
    <source>
        <dbReference type="ARBA" id="ARBA00023136"/>
    </source>
</evidence>
<accession>A8PVX7</accession>
<dbReference type="InterPro" id="IPR037185">
    <property type="entry name" value="EmrE-like"/>
</dbReference>
<feature type="transmembrane region" description="Helical" evidence="6">
    <location>
        <begin position="217"/>
        <end position="236"/>
    </location>
</feature>
<feature type="transmembrane region" description="Helical" evidence="6">
    <location>
        <begin position="180"/>
        <end position="205"/>
    </location>
</feature>
<keyword evidence="8" id="KW-1185">Reference proteome</keyword>
<organism evidence="7 8">
    <name type="scientific">Malassezia globosa (strain ATCC MYA-4612 / CBS 7966)</name>
    <name type="common">Dandruff-associated fungus</name>
    <dbReference type="NCBI Taxonomy" id="425265"/>
    <lineage>
        <taxon>Eukaryota</taxon>
        <taxon>Fungi</taxon>
        <taxon>Dikarya</taxon>
        <taxon>Basidiomycota</taxon>
        <taxon>Ustilaginomycotina</taxon>
        <taxon>Malasseziomycetes</taxon>
        <taxon>Malasseziales</taxon>
        <taxon>Malasseziaceae</taxon>
        <taxon>Malassezia</taxon>
    </lineage>
</organism>
<feature type="transmembrane region" description="Helical" evidence="6">
    <location>
        <begin position="151"/>
        <end position="168"/>
    </location>
</feature>
<dbReference type="PANTHER" id="PTHR12570">
    <property type="match status" value="1"/>
</dbReference>
<feature type="compositionally biased region" description="Low complexity" evidence="5">
    <location>
        <begin position="458"/>
        <end position="475"/>
    </location>
</feature>
<feature type="region of interest" description="Disordered" evidence="5">
    <location>
        <begin position="455"/>
        <end position="475"/>
    </location>
</feature>
<dbReference type="VEuPathDB" id="FungiDB:MGL_0979"/>
<dbReference type="AlphaFoldDB" id="A8PVX7"/>
<evidence type="ECO:0000313" key="7">
    <source>
        <dbReference type="EMBL" id="EDP44497.1"/>
    </source>
</evidence>
<dbReference type="GO" id="GO:0016020">
    <property type="term" value="C:membrane"/>
    <property type="evidence" value="ECO:0007669"/>
    <property type="project" value="UniProtKB-SubCell"/>
</dbReference>
<comment type="caution">
    <text evidence="7">The sequence shown here is derived from an EMBL/GenBank/DDBJ whole genome shotgun (WGS) entry which is preliminary data.</text>
</comment>